<feature type="region of interest" description="Disordered" evidence="1">
    <location>
        <begin position="266"/>
        <end position="315"/>
    </location>
</feature>
<accession>Q9XEQ7</accession>
<name>Q9XEQ7_SORBI</name>
<protein>
    <submittedName>
        <fullName evidence="2">Uncharacterized protein</fullName>
    </submittedName>
</protein>
<sequence length="459" mass="51295">MESYDQGGEDQDEAWLDGPVARVKGKSEALKRGTACDETLTGRWPLASGVLSGVAECTGRTRESLVLSVRCAGDLATLSAHEFMSTGRSGCVRWLASGDRASLRSSLRTSSVSTGRVRCERVVAVGGNGRLQTASDMWLTPEHRTLRVERSVAPYEHGLVACDSVEARKEIVRCSGEEIVRGTVLTPRGSRRATLVERDVKSDKWSGRCYPSSRHLVHLVGRWSNHYGRVRPERLREGKSKIMMKDHRLKHYEDQSKAMMKIQMSKEYEDRSEESQVEPSPRIGNKAKATIARSTKRRQRIPGNTKKNRQLNGKPKTADTKIWLCFERTRFEIQKPSCVSYDFMTNSFTKLNSRRKLSSLLNLVISRQRTGGRSGQVKRSVTHSLTRRVGPTQAPAPSFGNHGDAPPTGSEISEPPPARAPTHPRTDADAVPRRPIRGRPDTDGRDASRRRGGRRARRY</sequence>
<dbReference type="AlphaFoldDB" id="Q9XEQ7"/>
<organism evidence="2">
    <name type="scientific">Sorghum bicolor</name>
    <name type="common">Sorghum</name>
    <name type="synonym">Sorghum vulgare</name>
    <dbReference type="NCBI Taxonomy" id="4558"/>
    <lineage>
        <taxon>Eukaryota</taxon>
        <taxon>Viridiplantae</taxon>
        <taxon>Streptophyta</taxon>
        <taxon>Embryophyta</taxon>
        <taxon>Tracheophyta</taxon>
        <taxon>Spermatophyta</taxon>
        <taxon>Magnoliopsida</taxon>
        <taxon>Liliopsida</taxon>
        <taxon>Poales</taxon>
        <taxon>Poaceae</taxon>
        <taxon>PACMAD clade</taxon>
        <taxon>Panicoideae</taxon>
        <taxon>Andropogonodae</taxon>
        <taxon>Andropogoneae</taxon>
        <taxon>Sorghinae</taxon>
        <taxon>Sorghum</taxon>
    </lineage>
</organism>
<evidence type="ECO:0000313" key="2">
    <source>
        <dbReference type="EMBL" id="AAD27576.1"/>
    </source>
</evidence>
<feature type="region of interest" description="Disordered" evidence="1">
    <location>
        <begin position="369"/>
        <end position="459"/>
    </location>
</feature>
<dbReference type="EMBL" id="AF114171">
    <property type="protein sequence ID" value="AAD27576.1"/>
    <property type="molecule type" value="Genomic_DNA"/>
</dbReference>
<feature type="compositionally biased region" description="Basic and acidic residues" evidence="1">
    <location>
        <begin position="424"/>
        <end position="449"/>
    </location>
</feature>
<proteinExistence type="predicted"/>
<evidence type="ECO:0000256" key="1">
    <source>
        <dbReference type="SAM" id="MobiDB-lite"/>
    </source>
</evidence>
<feature type="compositionally biased region" description="Polar residues" evidence="1">
    <location>
        <begin position="369"/>
        <end position="384"/>
    </location>
</feature>
<feature type="compositionally biased region" description="Basic residues" evidence="1">
    <location>
        <begin position="450"/>
        <end position="459"/>
    </location>
</feature>
<reference evidence="2" key="1">
    <citation type="submission" date="1998-12" db="EMBL/GenBank/DDBJ databases">
        <title>Retrotransposable elements of Sorghum bicolor.</title>
        <authorList>
            <person name="Llaca V."/>
            <person name="Lou A."/>
            <person name="Young S."/>
            <person name="Messing J."/>
        </authorList>
    </citation>
    <scope>NUCLEOTIDE SEQUENCE</scope>
</reference>